<dbReference type="Gene3D" id="3.30.160.60">
    <property type="entry name" value="Classic Zinc Finger"/>
    <property type="match status" value="1"/>
</dbReference>
<evidence type="ECO:0000313" key="7">
    <source>
        <dbReference type="Proteomes" id="UP001271007"/>
    </source>
</evidence>
<dbReference type="PANTHER" id="PTHR24171">
    <property type="entry name" value="ANKYRIN REPEAT DOMAIN-CONTAINING PROTEIN 39-RELATED"/>
    <property type="match status" value="1"/>
</dbReference>
<evidence type="ECO:0000256" key="3">
    <source>
        <dbReference type="PROSITE-ProRule" id="PRU00023"/>
    </source>
</evidence>
<dbReference type="PROSITE" id="PS50297">
    <property type="entry name" value="ANK_REP_REGION"/>
    <property type="match status" value="2"/>
</dbReference>
<dbReference type="InterPro" id="IPR002110">
    <property type="entry name" value="Ankyrin_rpt"/>
</dbReference>
<comment type="caution">
    <text evidence="6">The sequence shown here is derived from an EMBL/GenBank/DDBJ whole genome shotgun (WGS) entry which is preliminary data.</text>
</comment>
<sequence>MYIIIAVANAPNQQSLERLSTVVAILTCARGSGLCGGAAQDTKLASNFVLRLSVPGGAAPTRQQSLGWDLKDKKTQALLPYTPSSARGFFHAAAETSLIPYSPINVPPRTIPAGSHTGFSAARFDMPPHKPKGTRKGRRSLASGGGSTIASGELRCHDYDITFSRAFTLDRHLRETKRHQKDNHAELGFTCSDCPVSCTRLYDLQRHQIEQHGVTHVEEQCDLSLDNTELANDVAFKAQLTLDSIELATNFELDIFEQDQYTGRRSGKMTRTLRSRKLTNIVCGHCRQPFECNDTAVSHHLDLHLQELKDRHTCADCNFSFVRLQDLILHRQNAKDSPCGFLNHDTPCGGHHPPDCSERRDFCYRVRHWEQSQLQLLGRCVDSLMQLRKELIAQRLGSGAQYFARQQLPWSYYQKRQYHTTASTRRAFSDLGAAKASSEPKSVAGSLGSVPTRVTYAAMMGPSDLRVPDESKDVQHSPDNMYDSGACPESEYDHWGMLGKALAAQVYEMARKLAARASIAARPGASWDFKDALGRTLLHLIVRDDNRQGLGLLLELGADMNATNNAGETPLMNAAHLGRLWIVHSLLEHGADFMARNAVCCTPLHHAASSRSSDNVQLVIALLDKGADPPAQNAFKYTPLDLAFLNHDTKLIRVLAPSEDDFASLQQLILNGAPPNPLETWLETSATGQSSWQDLRAEVGSNHRAYTLITPYES</sequence>
<feature type="domain" description="C2H2-type" evidence="5">
    <location>
        <begin position="191"/>
        <end position="212"/>
    </location>
</feature>
<feature type="region of interest" description="Disordered" evidence="4">
    <location>
        <begin position="122"/>
        <end position="146"/>
    </location>
</feature>
<dbReference type="InterPro" id="IPR036770">
    <property type="entry name" value="Ankyrin_rpt-contain_sf"/>
</dbReference>
<dbReference type="Pfam" id="PF12796">
    <property type="entry name" value="Ank_2"/>
    <property type="match status" value="1"/>
</dbReference>
<proteinExistence type="predicted"/>
<protein>
    <recommendedName>
        <fullName evidence="5">C2H2-type domain-containing protein</fullName>
    </recommendedName>
</protein>
<reference evidence="6" key="1">
    <citation type="submission" date="2023-04" db="EMBL/GenBank/DDBJ databases">
        <title>Black Yeasts Isolated from many extreme environments.</title>
        <authorList>
            <person name="Coleine C."/>
            <person name="Stajich J.E."/>
            <person name="Selbmann L."/>
        </authorList>
    </citation>
    <scope>NUCLEOTIDE SEQUENCE</scope>
    <source>
        <strain evidence="6">CCFEE 5312</strain>
    </source>
</reference>
<dbReference type="Proteomes" id="UP001271007">
    <property type="component" value="Unassembled WGS sequence"/>
</dbReference>
<dbReference type="SMART" id="SM00248">
    <property type="entry name" value="ANK"/>
    <property type="match status" value="4"/>
</dbReference>
<dbReference type="InterPro" id="IPR013087">
    <property type="entry name" value="Znf_C2H2_type"/>
</dbReference>
<feature type="repeat" description="ANK" evidence="3">
    <location>
        <begin position="533"/>
        <end position="565"/>
    </location>
</feature>
<feature type="compositionally biased region" description="Basic residues" evidence="4">
    <location>
        <begin position="129"/>
        <end position="139"/>
    </location>
</feature>
<evidence type="ECO:0000256" key="2">
    <source>
        <dbReference type="ARBA" id="ARBA00023043"/>
    </source>
</evidence>
<keyword evidence="1" id="KW-0677">Repeat</keyword>
<feature type="domain" description="C2H2-type" evidence="5">
    <location>
        <begin position="283"/>
        <end position="304"/>
    </location>
</feature>
<feature type="region of interest" description="Disordered" evidence="4">
    <location>
        <begin position="465"/>
        <end position="485"/>
    </location>
</feature>
<dbReference type="EMBL" id="JAWDJX010000002">
    <property type="protein sequence ID" value="KAK3058182.1"/>
    <property type="molecule type" value="Genomic_DNA"/>
</dbReference>
<accession>A0AAJ0GIF0</accession>
<evidence type="ECO:0000256" key="1">
    <source>
        <dbReference type="ARBA" id="ARBA00022737"/>
    </source>
</evidence>
<gene>
    <name evidence="6" type="ORF">LTR09_001260</name>
</gene>
<feature type="compositionally biased region" description="Basic and acidic residues" evidence="4">
    <location>
        <begin position="466"/>
        <end position="476"/>
    </location>
</feature>
<evidence type="ECO:0000259" key="5">
    <source>
        <dbReference type="PROSITE" id="PS00028"/>
    </source>
</evidence>
<dbReference type="SMART" id="SM00355">
    <property type="entry name" value="ZnF_C2H2"/>
    <property type="match status" value="4"/>
</dbReference>
<dbReference type="Pfam" id="PF00023">
    <property type="entry name" value="Ank"/>
    <property type="match status" value="1"/>
</dbReference>
<feature type="repeat" description="ANK" evidence="3">
    <location>
        <begin position="566"/>
        <end position="598"/>
    </location>
</feature>
<dbReference type="Gene3D" id="1.25.40.20">
    <property type="entry name" value="Ankyrin repeat-containing domain"/>
    <property type="match status" value="1"/>
</dbReference>
<evidence type="ECO:0000313" key="6">
    <source>
        <dbReference type="EMBL" id="KAK3058182.1"/>
    </source>
</evidence>
<dbReference type="AlphaFoldDB" id="A0AAJ0GIF0"/>
<evidence type="ECO:0000256" key="4">
    <source>
        <dbReference type="SAM" id="MobiDB-lite"/>
    </source>
</evidence>
<name>A0AAJ0GIF0_9PEZI</name>
<feature type="repeat" description="ANK" evidence="3">
    <location>
        <begin position="602"/>
        <end position="634"/>
    </location>
</feature>
<dbReference type="SUPFAM" id="SSF48403">
    <property type="entry name" value="Ankyrin repeat"/>
    <property type="match status" value="1"/>
</dbReference>
<dbReference type="PROSITE" id="PS00028">
    <property type="entry name" value="ZINC_FINGER_C2H2_1"/>
    <property type="match status" value="2"/>
</dbReference>
<keyword evidence="2 3" id="KW-0040">ANK repeat</keyword>
<dbReference type="PROSITE" id="PS50088">
    <property type="entry name" value="ANK_REPEAT"/>
    <property type="match status" value="3"/>
</dbReference>
<keyword evidence="7" id="KW-1185">Reference proteome</keyword>
<organism evidence="6 7">
    <name type="scientific">Extremus antarcticus</name>
    <dbReference type="NCBI Taxonomy" id="702011"/>
    <lineage>
        <taxon>Eukaryota</taxon>
        <taxon>Fungi</taxon>
        <taxon>Dikarya</taxon>
        <taxon>Ascomycota</taxon>
        <taxon>Pezizomycotina</taxon>
        <taxon>Dothideomycetes</taxon>
        <taxon>Dothideomycetidae</taxon>
        <taxon>Mycosphaerellales</taxon>
        <taxon>Extremaceae</taxon>
        <taxon>Extremus</taxon>
    </lineage>
</organism>